<name>A0ABS0HZQ0_9BACT</name>
<proteinExistence type="predicted"/>
<protein>
    <submittedName>
        <fullName evidence="4">GNAT family N-acetyltransferase</fullName>
    </submittedName>
</protein>
<evidence type="ECO:0000313" key="5">
    <source>
        <dbReference type="Proteomes" id="UP000618931"/>
    </source>
</evidence>
<reference evidence="4 5" key="1">
    <citation type="submission" date="2020-11" db="EMBL/GenBank/DDBJ databases">
        <authorList>
            <person name="Kim M.K."/>
        </authorList>
    </citation>
    <scope>NUCLEOTIDE SEQUENCE [LARGE SCALE GENOMIC DNA]</scope>
    <source>
        <strain evidence="4 5">BT662</strain>
    </source>
</reference>
<keyword evidence="5" id="KW-1185">Reference proteome</keyword>
<dbReference type="PROSITE" id="PS51186">
    <property type="entry name" value="GNAT"/>
    <property type="match status" value="1"/>
</dbReference>
<keyword evidence="2" id="KW-0012">Acyltransferase</keyword>
<evidence type="ECO:0000259" key="3">
    <source>
        <dbReference type="PROSITE" id="PS51186"/>
    </source>
</evidence>
<dbReference type="PANTHER" id="PTHR43877:SF2">
    <property type="entry name" value="AMINOALKYLPHOSPHONATE N-ACETYLTRANSFERASE-RELATED"/>
    <property type="match status" value="1"/>
</dbReference>
<dbReference type="InterPro" id="IPR000182">
    <property type="entry name" value="GNAT_dom"/>
</dbReference>
<dbReference type="Gene3D" id="3.40.630.30">
    <property type="match status" value="1"/>
</dbReference>
<dbReference type="RefSeq" id="WP_196291245.1">
    <property type="nucleotide sequence ID" value="NZ_JADQDM010000001.1"/>
</dbReference>
<comment type="caution">
    <text evidence="4">The sequence shown here is derived from an EMBL/GenBank/DDBJ whole genome shotgun (WGS) entry which is preliminary data.</text>
</comment>
<evidence type="ECO:0000313" key="4">
    <source>
        <dbReference type="EMBL" id="MBF9219779.1"/>
    </source>
</evidence>
<dbReference type="EMBL" id="JADQDM010000001">
    <property type="protein sequence ID" value="MBF9219779.1"/>
    <property type="molecule type" value="Genomic_DNA"/>
</dbReference>
<dbReference type="PANTHER" id="PTHR43877">
    <property type="entry name" value="AMINOALKYLPHOSPHONATE N-ACETYLTRANSFERASE-RELATED-RELATED"/>
    <property type="match status" value="1"/>
</dbReference>
<dbReference type="InterPro" id="IPR050832">
    <property type="entry name" value="Bact_Acetyltransf"/>
</dbReference>
<dbReference type="SUPFAM" id="SSF55729">
    <property type="entry name" value="Acyl-CoA N-acyltransferases (Nat)"/>
    <property type="match status" value="1"/>
</dbReference>
<sequence>MLRLLRTTSENADFRALVQLLDHDLARRDGDDHAFYAQYNKVDKINHVVVAYVGEEPVGCGALKEFASGQMEVKRIFVQPAHRGTGVAPAVLAELEQWAQELGYAACVLETGKKQPEAIRLYEKSGYALTPNYGQYIGVENSLCMRKELR</sequence>
<feature type="domain" description="N-acetyltransferase" evidence="3">
    <location>
        <begin position="1"/>
        <end position="150"/>
    </location>
</feature>
<dbReference type="Proteomes" id="UP000618931">
    <property type="component" value="Unassembled WGS sequence"/>
</dbReference>
<dbReference type="CDD" id="cd04301">
    <property type="entry name" value="NAT_SF"/>
    <property type="match status" value="1"/>
</dbReference>
<gene>
    <name evidence="4" type="ORF">I2H31_01575</name>
</gene>
<evidence type="ECO:0000256" key="2">
    <source>
        <dbReference type="ARBA" id="ARBA00023315"/>
    </source>
</evidence>
<evidence type="ECO:0000256" key="1">
    <source>
        <dbReference type="ARBA" id="ARBA00022679"/>
    </source>
</evidence>
<accession>A0ABS0HZQ0</accession>
<keyword evidence="1" id="KW-0808">Transferase</keyword>
<dbReference type="Pfam" id="PF00583">
    <property type="entry name" value="Acetyltransf_1"/>
    <property type="match status" value="1"/>
</dbReference>
<dbReference type="InterPro" id="IPR016181">
    <property type="entry name" value="Acyl_CoA_acyltransferase"/>
</dbReference>
<organism evidence="4 5">
    <name type="scientific">Hymenobacter ruricola</name>
    <dbReference type="NCBI Taxonomy" id="2791023"/>
    <lineage>
        <taxon>Bacteria</taxon>
        <taxon>Pseudomonadati</taxon>
        <taxon>Bacteroidota</taxon>
        <taxon>Cytophagia</taxon>
        <taxon>Cytophagales</taxon>
        <taxon>Hymenobacteraceae</taxon>
        <taxon>Hymenobacter</taxon>
    </lineage>
</organism>